<gene>
    <name evidence="1" type="ORF">CATMQ487_38580</name>
</gene>
<dbReference type="Proteomes" id="UP001057498">
    <property type="component" value="Chromosome"/>
</dbReference>
<dbReference type="RefSeq" id="WP_251970127.1">
    <property type="nucleotide sequence ID" value="NZ_AP025730.1"/>
</dbReference>
<sequence>MALERQGSAGQPYVENLRFSRGPVLFVGLNVPGSNNNLVLDAKDCSRKSARTPAQCEAANAEHRERDAANIAWLEQSFQKAREARAQGVVIVLQADPGFDLPETEEVDESRAPEVSGYRAFMAAVAKQTEAFAGQVLFVHGDTHYFKVDKPLHAPGRQLGNFTRLQTFGSPSIHWVKVTVRPDTATLFHIEPVIVAQPGGKMN</sequence>
<evidence type="ECO:0000313" key="1">
    <source>
        <dbReference type="EMBL" id="BDI06888.1"/>
    </source>
</evidence>
<name>A0ABN6PS32_9BURK</name>
<evidence type="ECO:0008006" key="3">
    <source>
        <dbReference type="Google" id="ProtNLM"/>
    </source>
</evidence>
<proteinExistence type="predicted"/>
<evidence type="ECO:0000313" key="2">
    <source>
        <dbReference type="Proteomes" id="UP001057498"/>
    </source>
</evidence>
<keyword evidence="2" id="KW-1185">Reference proteome</keyword>
<organism evidence="1 2">
    <name type="scientific">Sphaerotilus microaerophilus</name>
    <dbReference type="NCBI Taxonomy" id="2914710"/>
    <lineage>
        <taxon>Bacteria</taxon>
        <taxon>Pseudomonadati</taxon>
        <taxon>Pseudomonadota</taxon>
        <taxon>Betaproteobacteria</taxon>
        <taxon>Burkholderiales</taxon>
        <taxon>Sphaerotilaceae</taxon>
        <taxon>Sphaerotilus</taxon>
    </lineage>
</organism>
<reference evidence="1" key="1">
    <citation type="submission" date="2022-04" db="EMBL/GenBank/DDBJ databases">
        <title>Whole genome sequence of Sphaerotilus sp. FB-5.</title>
        <authorList>
            <person name="Takeda M."/>
            <person name="Narihara S."/>
            <person name="Akimoto M."/>
            <person name="Akimoto R."/>
            <person name="Nishiyashiki S."/>
            <person name="Murakami T."/>
        </authorList>
    </citation>
    <scope>NUCLEOTIDE SEQUENCE</scope>
    <source>
        <strain evidence="1">FB-5</strain>
    </source>
</reference>
<accession>A0ABN6PS32</accession>
<dbReference type="EMBL" id="AP025730">
    <property type="protein sequence ID" value="BDI06888.1"/>
    <property type="molecule type" value="Genomic_DNA"/>
</dbReference>
<protein>
    <recommendedName>
        <fullName evidence="3">PhoD-like phosphatase metallophosphatase domain-containing protein</fullName>
    </recommendedName>
</protein>